<name>A0ABT6JBX7_9GAMM</name>
<comment type="caution">
    <text evidence="1">The sequence shown here is derived from an EMBL/GenBank/DDBJ whole genome shotgun (WGS) entry which is preliminary data.</text>
</comment>
<evidence type="ECO:0000313" key="2">
    <source>
        <dbReference type="Proteomes" id="UP001156940"/>
    </source>
</evidence>
<protein>
    <submittedName>
        <fullName evidence="1">Uncharacterized protein</fullName>
    </submittedName>
</protein>
<gene>
    <name evidence="1" type="ORF">QFW77_15235</name>
</gene>
<accession>A0ABT6JBX7</accession>
<reference evidence="1 2" key="1">
    <citation type="submission" date="2023-04" db="EMBL/GenBank/DDBJ databases">
        <title>Luteimonas endophyticus RD2P54.</title>
        <authorList>
            <person name="Sun J.-Q."/>
        </authorList>
    </citation>
    <scope>NUCLEOTIDE SEQUENCE [LARGE SCALE GENOMIC DNA]</scope>
    <source>
        <strain evidence="1 2">RD2P54</strain>
    </source>
</reference>
<evidence type="ECO:0000313" key="1">
    <source>
        <dbReference type="EMBL" id="MDH5824328.1"/>
    </source>
</evidence>
<proteinExistence type="predicted"/>
<dbReference type="EMBL" id="JARXRM010000044">
    <property type="protein sequence ID" value="MDH5824328.1"/>
    <property type="molecule type" value="Genomic_DNA"/>
</dbReference>
<organism evidence="1 2">
    <name type="scientific">Luteimonas endophytica</name>
    <dbReference type="NCBI Taxonomy" id="3042023"/>
    <lineage>
        <taxon>Bacteria</taxon>
        <taxon>Pseudomonadati</taxon>
        <taxon>Pseudomonadota</taxon>
        <taxon>Gammaproteobacteria</taxon>
        <taxon>Lysobacterales</taxon>
        <taxon>Lysobacteraceae</taxon>
        <taxon>Luteimonas</taxon>
    </lineage>
</organism>
<dbReference type="Proteomes" id="UP001156940">
    <property type="component" value="Unassembled WGS sequence"/>
</dbReference>
<sequence>MTLWRGTIVEQLRDELRTHPATALAYAVGNAELRVFLLFGCEPDSSEVPDEARKVAAMLLDALMCGGDLEQVARDCSTEIAKWRAGRNLQ</sequence>
<dbReference type="RefSeq" id="WP_280575639.1">
    <property type="nucleotide sequence ID" value="NZ_JARXRM010000044.1"/>
</dbReference>
<keyword evidence="2" id="KW-1185">Reference proteome</keyword>